<evidence type="ECO:0000313" key="8">
    <source>
        <dbReference type="EMBL" id="CAE0435757.1"/>
    </source>
</evidence>
<dbReference type="InterPro" id="IPR028846">
    <property type="entry name" value="Recoverin"/>
</dbReference>
<dbReference type="PANTHER" id="PTHR23055">
    <property type="entry name" value="CALCIUM BINDING PROTEINS"/>
    <property type="match status" value="1"/>
</dbReference>
<sequence length="223" mass="25242">MGGKPCKPIISYEAAEEALCKDSWSKGQVSKQDLRKLFENASKLEASCVSSAPSDVQKLSKAAFKEKFQFAGPFFDLGDKVVERLFKVLGADDAEGTLDYESFVCSVYMFTKSTELEKQRLIFNMFDFNGSGFIKKKEFRDMTIAIIRGDNTPPEFELEFKTLSKLMTDSAMALYDTNRDGKLSFEEWLKYSESDKNVQRCFSALSRGCDLSTLIQESLENDQ</sequence>
<dbReference type="CDD" id="cd00051">
    <property type="entry name" value="EFh"/>
    <property type="match status" value="1"/>
</dbReference>
<accession>A0A6S8BF37</accession>
<keyword evidence="5" id="KW-0106">Calcium</keyword>
<dbReference type="PROSITE" id="PS50222">
    <property type="entry name" value="EF_HAND_2"/>
    <property type="match status" value="2"/>
</dbReference>
<comment type="similarity">
    <text evidence="1">Belongs to the recoverin family.</text>
</comment>
<dbReference type="GO" id="GO:0005509">
    <property type="term" value="F:calcium ion binding"/>
    <property type="evidence" value="ECO:0007669"/>
    <property type="project" value="InterPro"/>
</dbReference>
<evidence type="ECO:0000256" key="1">
    <source>
        <dbReference type="ARBA" id="ARBA00006049"/>
    </source>
</evidence>
<keyword evidence="4" id="KW-0677">Repeat</keyword>
<dbReference type="EMBL" id="HBIN01008150">
    <property type="protein sequence ID" value="CAE0435758.1"/>
    <property type="molecule type" value="Transcribed_RNA"/>
</dbReference>
<dbReference type="Gene3D" id="1.10.238.10">
    <property type="entry name" value="EF-hand"/>
    <property type="match status" value="1"/>
</dbReference>
<keyword evidence="6" id="KW-0449">Lipoprotein</keyword>
<proteinExistence type="inferred from homology"/>
<evidence type="ECO:0000313" key="9">
    <source>
        <dbReference type="EMBL" id="CAE0435758.1"/>
    </source>
</evidence>
<feature type="domain" description="EF-hand" evidence="7">
    <location>
        <begin position="163"/>
        <end position="198"/>
    </location>
</feature>
<evidence type="ECO:0000256" key="5">
    <source>
        <dbReference type="ARBA" id="ARBA00022837"/>
    </source>
</evidence>
<evidence type="ECO:0000256" key="6">
    <source>
        <dbReference type="ARBA" id="ARBA00023288"/>
    </source>
</evidence>
<dbReference type="SUPFAM" id="SSF47473">
    <property type="entry name" value="EF-hand"/>
    <property type="match status" value="1"/>
</dbReference>
<keyword evidence="3" id="KW-0479">Metal-binding</keyword>
<gene>
    <name evidence="8" type="ORF">ASTO00021_LOCUS6037</name>
    <name evidence="9" type="ORF">ASTO00021_LOCUS6038</name>
</gene>
<dbReference type="PANTHER" id="PTHR23055:SF178">
    <property type="entry name" value="NEUROCALCIN HOMOLOG"/>
    <property type="match status" value="1"/>
</dbReference>
<dbReference type="PROSITE" id="PS00018">
    <property type="entry name" value="EF_HAND_1"/>
    <property type="match status" value="1"/>
</dbReference>
<dbReference type="EMBL" id="HBIN01008149">
    <property type="protein sequence ID" value="CAE0435757.1"/>
    <property type="molecule type" value="Transcribed_RNA"/>
</dbReference>
<evidence type="ECO:0000256" key="4">
    <source>
        <dbReference type="ARBA" id="ARBA00022737"/>
    </source>
</evidence>
<keyword evidence="2" id="KW-0519">Myristate</keyword>
<feature type="domain" description="EF-hand" evidence="7">
    <location>
        <begin position="114"/>
        <end position="149"/>
    </location>
</feature>
<dbReference type="InterPro" id="IPR011992">
    <property type="entry name" value="EF-hand-dom_pair"/>
</dbReference>
<dbReference type="SMART" id="SM00054">
    <property type="entry name" value="EFh"/>
    <property type="match status" value="2"/>
</dbReference>
<evidence type="ECO:0000259" key="7">
    <source>
        <dbReference type="PROSITE" id="PS50222"/>
    </source>
</evidence>
<dbReference type="InterPro" id="IPR018247">
    <property type="entry name" value="EF_Hand_1_Ca_BS"/>
</dbReference>
<evidence type="ECO:0000256" key="2">
    <source>
        <dbReference type="ARBA" id="ARBA00022707"/>
    </source>
</evidence>
<dbReference type="AlphaFoldDB" id="A0A6S8BF37"/>
<name>A0A6S8BF37_9STRA</name>
<reference evidence="9" key="1">
    <citation type="submission" date="2021-01" db="EMBL/GenBank/DDBJ databases">
        <authorList>
            <person name="Corre E."/>
            <person name="Pelletier E."/>
            <person name="Niang G."/>
            <person name="Scheremetjew M."/>
            <person name="Finn R."/>
            <person name="Kale V."/>
            <person name="Holt S."/>
            <person name="Cochrane G."/>
            <person name="Meng A."/>
            <person name="Brown T."/>
            <person name="Cohen L."/>
        </authorList>
    </citation>
    <scope>NUCLEOTIDE SEQUENCE</scope>
    <source>
        <strain evidence="9">GSBS06</strain>
    </source>
</reference>
<dbReference type="InterPro" id="IPR002048">
    <property type="entry name" value="EF_hand_dom"/>
</dbReference>
<organism evidence="9">
    <name type="scientific">Aplanochytrium stocchinoi</name>
    <dbReference type="NCBI Taxonomy" id="215587"/>
    <lineage>
        <taxon>Eukaryota</taxon>
        <taxon>Sar</taxon>
        <taxon>Stramenopiles</taxon>
        <taxon>Bigyra</taxon>
        <taxon>Labyrinthulomycetes</taxon>
        <taxon>Thraustochytrida</taxon>
        <taxon>Thraustochytriidae</taxon>
        <taxon>Aplanochytrium</taxon>
    </lineage>
</organism>
<dbReference type="Pfam" id="PF13499">
    <property type="entry name" value="EF-hand_7"/>
    <property type="match status" value="1"/>
</dbReference>
<evidence type="ECO:0000256" key="3">
    <source>
        <dbReference type="ARBA" id="ARBA00022723"/>
    </source>
</evidence>
<protein>
    <recommendedName>
        <fullName evidence="7">EF-hand domain-containing protein</fullName>
    </recommendedName>
</protein>